<dbReference type="eggNOG" id="COG0433">
    <property type="taxonomic scope" value="Bacteria"/>
</dbReference>
<accession>C5R8U3</accession>
<dbReference type="InterPro" id="IPR017647">
    <property type="entry name" value="Dnd_assoc_3"/>
</dbReference>
<protein>
    <submittedName>
        <fullName evidence="1">Dnd system-associated protein 3</fullName>
    </submittedName>
</protein>
<keyword evidence="2" id="KW-1185">Reference proteome</keyword>
<gene>
    <name evidence="1" type="ORF">HMPREF0877_0388</name>
</gene>
<dbReference type="OrthoDB" id="257964at2"/>
<comment type="caution">
    <text evidence="1">The sequence shown here is derived from an EMBL/GenBank/DDBJ whole genome shotgun (WGS) entry which is preliminary data.</text>
</comment>
<dbReference type="EMBL" id="ACKU01000006">
    <property type="protein sequence ID" value="EER75365.1"/>
    <property type="molecule type" value="Genomic_DNA"/>
</dbReference>
<organism evidence="1 2">
    <name type="scientific">Weissella paramesenteroides ATCC 33313</name>
    <dbReference type="NCBI Taxonomy" id="585506"/>
    <lineage>
        <taxon>Bacteria</taxon>
        <taxon>Bacillati</taxon>
        <taxon>Bacillota</taxon>
        <taxon>Bacilli</taxon>
        <taxon>Lactobacillales</taxon>
        <taxon>Lactobacillaceae</taxon>
        <taxon>Weissella</taxon>
    </lineage>
</organism>
<evidence type="ECO:0000313" key="2">
    <source>
        <dbReference type="Proteomes" id="UP000004528"/>
    </source>
</evidence>
<dbReference type="HOGENOM" id="CLU_018433_0_0_9"/>
<sequence>MCNYSEYERQASRLYEAIVGPKKFKTVQFSADNLWDAAWSLRKNKKITDFIFDEIVGVTYILEHEEVELSKEKIEEKRRKLASLILDIENGNAAGDVEKTALGPLLETLSMRSKEAVVDSEYFSELKKYMHVERPIQAELELQIQKLLEKTKGIVFLVGNVGDGKSHLLAYMKEKYANEFNDRQIELINDATESDSPNHTAIETLINKLEMYNDHNIQRGQKRLIIAINLGVITNLLYKLEQNDNFNELVNYLKKSGISNGEVQPYTHPVFSNVSFFNQEMFEVNDNKVESQFFLAMFDKVFSMKEENPFYQAYLQDKKNHHTQAFHANYKLLLDSNIKNSIIYLLIRAQIEYKEIISARTLMNFIYDILISNKEKINYDSYLPFLVFDNSETSALLKTISLMDPTNNQNREVDKLSVKLFHSNDVFNFIKETFRDDYKRFEPMFDKFRNKEDNLKYFKLLVNTMFRVKFLINAQNSVLNNPEFQDFIEILQDVNNTGSSLDLFKLINESVNLWNGRISKERYVVTMRAKNSTAIAVELELEPISWEVKNFSVVVTVENQNATAKNEIQQIEIDYKTYALLRKVVKGYILKREDIQMVVKFEEFVNSITRSTKGERTNILYNPNLNKEYELKKVYDKIILRELGE</sequence>
<evidence type="ECO:0000313" key="1">
    <source>
        <dbReference type="EMBL" id="EER75365.1"/>
    </source>
</evidence>
<dbReference type="STRING" id="585506.HMPREF0877_0388"/>
<proteinExistence type="predicted"/>
<dbReference type="Proteomes" id="UP000004528">
    <property type="component" value="Unassembled WGS sequence"/>
</dbReference>
<reference evidence="1 2" key="1">
    <citation type="submission" date="2009-04" db="EMBL/GenBank/DDBJ databases">
        <authorList>
            <person name="Qin X."/>
            <person name="Bachman B."/>
            <person name="Battles P."/>
            <person name="Bell A."/>
            <person name="Bess C."/>
            <person name="Bickham C."/>
            <person name="Chaboub L."/>
            <person name="Chen D."/>
            <person name="Coyle M."/>
            <person name="Deiros D.R."/>
            <person name="Dinh H."/>
            <person name="Forbes L."/>
            <person name="Fowler G."/>
            <person name="Francisco L."/>
            <person name="Fu Q."/>
            <person name="Gubbala S."/>
            <person name="Hale W."/>
            <person name="Han Y."/>
            <person name="Hemphill L."/>
            <person name="Highlander S.K."/>
            <person name="Hirani K."/>
            <person name="Hogues M."/>
            <person name="Jackson L."/>
            <person name="Jakkamsetti A."/>
            <person name="Javaid M."/>
            <person name="Jiang H."/>
            <person name="Korchina V."/>
            <person name="Kovar C."/>
            <person name="Lara F."/>
            <person name="Lee S."/>
            <person name="Mata R."/>
            <person name="Mathew T."/>
            <person name="Moen C."/>
            <person name="Morales K."/>
            <person name="Munidasa M."/>
            <person name="Nazareth L."/>
            <person name="Ngo R."/>
            <person name="Nguyen L."/>
            <person name="Okwuonu G."/>
            <person name="Ongeri F."/>
            <person name="Patil S."/>
            <person name="Petrosino J."/>
            <person name="Pham C."/>
            <person name="Pham P."/>
            <person name="Pu L.-L."/>
            <person name="Puazo M."/>
            <person name="Raj R."/>
            <person name="Reid J."/>
            <person name="Rouhana J."/>
            <person name="Saada N."/>
            <person name="Shang Y."/>
            <person name="Simmons D."/>
            <person name="Thornton R."/>
            <person name="Warren J."/>
            <person name="Weissenberger G."/>
            <person name="Zhang J."/>
            <person name="Zhang L."/>
            <person name="Zhou C."/>
            <person name="Zhu D."/>
            <person name="Muzny D."/>
            <person name="Worley K."/>
            <person name="Gibbs R."/>
        </authorList>
    </citation>
    <scope>NUCLEOTIDE SEQUENCE [LARGE SCALE GENOMIC DNA]</scope>
    <source>
        <strain evidence="1 2">ATCC 33313</strain>
    </source>
</reference>
<name>C5R8U3_WEIPA</name>
<dbReference type="AlphaFoldDB" id="C5R8U3"/>
<dbReference type="RefSeq" id="WP_002827906.1">
    <property type="nucleotide sequence ID" value="NZ_GG697129.1"/>
</dbReference>
<dbReference type="NCBIfam" id="TIGR03238">
    <property type="entry name" value="dnd_assoc_3"/>
    <property type="match status" value="1"/>
</dbReference>